<dbReference type="SUPFAM" id="SSF54593">
    <property type="entry name" value="Glyoxalase/Bleomycin resistance protein/Dihydroxybiphenyl dioxygenase"/>
    <property type="match status" value="1"/>
</dbReference>
<dbReference type="InterPro" id="IPR029068">
    <property type="entry name" value="Glyas_Bleomycin-R_OHBP_Dase"/>
</dbReference>
<accession>A0A2R8ADY1</accession>
<dbReference type="InterPro" id="IPR028973">
    <property type="entry name" value="PhnB-like"/>
</dbReference>
<proteinExistence type="predicted"/>
<dbReference type="Pfam" id="PF06983">
    <property type="entry name" value="3-dmu-9_3-mt"/>
    <property type="match status" value="1"/>
</dbReference>
<evidence type="ECO:0000259" key="1">
    <source>
        <dbReference type="Pfam" id="PF06983"/>
    </source>
</evidence>
<evidence type="ECO:0000313" key="2">
    <source>
        <dbReference type="EMBL" id="SPF30265.1"/>
    </source>
</evidence>
<name>A0A2R8ADY1_9RHOB</name>
<dbReference type="Proteomes" id="UP000244932">
    <property type="component" value="Unassembled WGS sequence"/>
</dbReference>
<dbReference type="AlphaFoldDB" id="A0A2R8ADY1"/>
<gene>
    <name evidence="2" type="ORF">POI8812_02601</name>
</gene>
<evidence type="ECO:0000313" key="3">
    <source>
        <dbReference type="Proteomes" id="UP000244932"/>
    </source>
</evidence>
<dbReference type="Gene3D" id="3.10.180.10">
    <property type="entry name" value="2,3-Dihydroxybiphenyl 1,2-Dioxygenase, domain 1"/>
    <property type="match status" value="1"/>
</dbReference>
<dbReference type="OrthoDB" id="9806473at2"/>
<organism evidence="2 3">
    <name type="scientific">Pontivivens insulae</name>
    <dbReference type="NCBI Taxonomy" id="1639689"/>
    <lineage>
        <taxon>Bacteria</taxon>
        <taxon>Pseudomonadati</taxon>
        <taxon>Pseudomonadota</taxon>
        <taxon>Alphaproteobacteria</taxon>
        <taxon>Rhodobacterales</taxon>
        <taxon>Paracoccaceae</taxon>
        <taxon>Pontivivens</taxon>
    </lineage>
</organism>
<keyword evidence="3" id="KW-1185">Reference proteome</keyword>
<protein>
    <recommendedName>
        <fullName evidence="1">PhnB-like domain-containing protein</fullName>
    </recommendedName>
</protein>
<dbReference type="EMBL" id="OMKW01000003">
    <property type="protein sequence ID" value="SPF30265.1"/>
    <property type="molecule type" value="Genomic_DNA"/>
</dbReference>
<feature type="domain" description="PhnB-like" evidence="1">
    <location>
        <begin position="9"/>
        <end position="121"/>
    </location>
</feature>
<sequence length="162" mass="17809">MNTSGKAGLCLWFDGQAEEVADFYMALFEDGHVISRNRSPIDWPGGAAGDVVLVEFEMAGMRLQALNGGPDRPHTDAASLTISATDQDEVDRLWGAILAAGGEEIMCGWIKDRWGVRWQIVPAEFEEMRRSAPTEALARGYAAMMTMRKLDMSQLREAVLTG</sequence>
<dbReference type="RefSeq" id="WP_108782972.1">
    <property type="nucleotide sequence ID" value="NZ_OMKW01000003.1"/>
</dbReference>
<reference evidence="2 3" key="1">
    <citation type="submission" date="2018-03" db="EMBL/GenBank/DDBJ databases">
        <authorList>
            <person name="Keele B.F."/>
        </authorList>
    </citation>
    <scope>NUCLEOTIDE SEQUENCE [LARGE SCALE GENOMIC DNA]</scope>
    <source>
        <strain evidence="2 3">CeCT 8812</strain>
    </source>
</reference>
<dbReference type="PIRSF" id="PIRSF021700">
    <property type="entry name" value="3_dmu_93_MTrfase"/>
    <property type="match status" value="1"/>
</dbReference>
<dbReference type="CDD" id="cd06588">
    <property type="entry name" value="PhnB_like"/>
    <property type="match status" value="1"/>
</dbReference>
<dbReference type="InterPro" id="IPR009725">
    <property type="entry name" value="3_dmu_93_MTrfase"/>
</dbReference>
<dbReference type="PANTHER" id="PTHR33990:SF2">
    <property type="entry name" value="PHNB-LIKE DOMAIN-CONTAINING PROTEIN"/>
    <property type="match status" value="1"/>
</dbReference>
<dbReference type="PANTHER" id="PTHR33990">
    <property type="entry name" value="PROTEIN YJDN-RELATED"/>
    <property type="match status" value="1"/>
</dbReference>